<evidence type="ECO:0000313" key="1">
    <source>
        <dbReference type="EMBL" id="KAJ7353504.1"/>
    </source>
</evidence>
<accession>A0AAD7EXT3</accession>
<evidence type="ECO:0000313" key="2">
    <source>
        <dbReference type="Proteomes" id="UP001218218"/>
    </source>
</evidence>
<gene>
    <name evidence="1" type="ORF">DFH08DRAFT_642343</name>
</gene>
<keyword evidence="2" id="KW-1185">Reference proteome</keyword>
<feature type="non-terminal residue" evidence="1">
    <location>
        <position position="119"/>
    </location>
</feature>
<protein>
    <submittedName>
        <fullName evidence="1">Uncharacterized protein</fullName>
    </submittedName>
</protein>
<feature type="non-terminal residue" evidence="1">
    <location>
        <position position="1"/>
    </location>
</feature>
<comment type="caution">
    <text evidence="1">The sequence shown here is derived from an EMBL/GenBank/DDBJ whole genome shotgun (WGS) entry which is preliminary data.</text>
</comment>
<name>A0AAD7EXT3_9AGAR</name>
<dbReference type="EMBL" id="JARIHO010000011">
    <property type="protein sequence ID" value="KAJ7353504.1"/>
    <property type="molecule type" value="Genomic_DNA"/>
</dbReference>
<organism evidence="1 2">
    <name type="scientific">Mycena albidolilacea</name>
    <dbReference type="NCBI Taxonomy" id="1033008"/>
    <lineage>
        <taxon>Eukaryota</taxon>
        <taxon>Fungi</taxon>
        <taxon>Dikarya</taxon>
        <taxon>Basidiomycota</taxon>
        <taxon>Agaricomycotina</taxon>
        <taxon>Agaricomycetes</taxon>
        <taxon>Agaricomycetidae</taxon>
        <taxon>Agaricales</taxon>
        <taxon>Marasmiineae</taxon>
        <taxon>Mycenaceae</taxon>
        <taxon>Mycena</taxon>
    </lineage>
</organism>
<proteinExistence type="predicted"/>
<sequence length="119" mass="14013">GPRWKDLIEAMVQFEESLLWHDDSLPRSAMRPEEIGMWMKEHRKPGDNHKILPKFGERMLAWWRDIGPAFRQEPQPETLAEDEEWPPKTMSAETHGDWCMLKAGGNNGFLLVVQALMWW</sequence>
<dbReference type="Proteomes" id="UP001218218">
    <property type="component" value="Unassembled WGS sequence"/>
</dbReference>
<reference evidence="1" key="1">
    <citation type="submission" date="2023-03" db="EMBL/GenBank/DDBJ databases">
        <title>Massive genome expansion in bonnet fungi (Mycena s.s.) driven by repeated elements and novel gene families across ecological guilds.</title>
        <authorList>
            <consortium name="Lawrence Berkeley National Laboratory"/>
            <person name="Harder C.B."/>
            <person name="Miyauchi S."/>
            <person name="Viragh M."/>
            <person name="Kuo A."/>
            <person name="Thoen E."/>
            <person name="Andreopoulos B."/>
            <person name="Lu D."/>
            <person name="Skrede I."/>
            <person name="Drula E."/>
            <person name="Henrissat B."/>
            <person name="Morin E."/>
            <person name="Kohler A."/>
            <person name="Barry K."/>
            <person name="LaButti K."/>
            <person name="Morin E."/>
            <person name="Salamov A."/>
            <person name="Lipzen A."/>
            <person name="Mereny Z."/>
            <person name="Hegedus B."/>
            <person name="Baldrian P."/>
            <person name="Stursova M."/>
            <person name="Weitz H."/>
            <person name="Taylor A."/>
            <person name="Grigoriev I.V."/>
            <person name="Nagy L.G."/>
            <person name="Martin F."/>
            <person name="Kauserud H."/>
        </authorList>
    </citation>
    <scope>NUCLEOTIDE SEQUENCE</scope>
    <source>
        <strain evidence="1">CBHHK002</strain>
    </source>
</reference>
<dbReference type="AlphaFoldDB" id="A0AAD7EXT3"/>